<dbReference type="RefSeq" id="YP_009002744.1">
    <property type="nucleotide sequence ID" value="NC_023498.1"/>
</dbReference>
<evidence type="ECO:0000313" key="1">
    <source>
        <dbReference type="EMBL" id="AHB79624.1"/>
    </source>
</evidence>
<reference evidence="1 2" key="1">
    <citation type="submission" date="2013-09" db="EMBL/GenBank/DDBJ databases">
        <authorList>
            <person name="Alapati N."/>
            <person name="Amjadi S."/>
            <person name="Brashears C.B."/>
            <person name="Briell V.C."/>
            <person name="Cody B.J."/>
            <person name="Durham R.J."/>
            <person name="Griffin A.K."/>
            <person name="Henderson M.S."/>
            <person name="Interrante E.J."/>
            <person name="Killingsworth B.W."/>
            <person name="Kolar C.R."/>
            <person name="Lee T."/>
            <person name="Mundhenk S.E."/>
            <person name="Myers M.E."/>
            <person name="Olaniyan O.M."/>
            <person name="Orlando C.M."/>
            <person name="Peterson C.E."/>
            <person name="Riley B.C."/>
            <person name="Sawyer L.E."/>
            <person name="Simitzi N.J."/>
            <person name="St Cyr M.K."/>
            <person name="White R.K."/>
            <person name="Wu H."/>
            <person name="Adair T.L."/>
            <person name="Gibbon B.C."/>
            <person name="Buck G.A."/>
            <person name="Campbell R."/>
            <person name="Carvalho M.R."/>
            <person name="Duckworth R.A."/>
            <person name="Dunn T."/>
            <person name="Halpern C."/>
            <person name="Johnson A."/>
            <person name="Kiflezghi M.G."/>
            <person name="Lee V."/>
            <person name="Loviza R.A."/>
            <person name="Serrano M.G."/>
            <person name="Shah Z.V."/>
            <person name="Sharma K."/>
            <person name="Voegtly L.J."/>
            <person name="Walstead R."/>
            <person name="Wang Y.P."/>
            <person name="Bradley K.W."/>
            <person name="Clarke D.Q."/>
            <person name="Barker L.P."/>
            <person name="Bailey C."/>
            <person name="Asai D.J."/>
            <person name="Bowman C.A."/>
            <person name="Russell D.A."/>
            <person name="Pope W.H."/>
            <person name="Jacobs-Sera D."/>
            <person name="Hendrix R.W."/>
            <person name="Hatfull G.F."/>
        </authorList>
    </citation>
    <scope>NUCLEOTIDE SEQUENCE [LARGE SCALE GENOMIC DNA]</scope>
</reference>
<keyword evidence="2" id="KW-1185">Reference proteome</keyword>
<dbReference type="OrthoDB" id="16095at10239"/>
<sequence>MGSAAVLFLDGPLAGRTRELQTYGSSDEPGPHFYVREAPAADWLARERDPHDSLLDPPTVAYRIKRNRLSYGPKWVGAVGEKVGEQLVTVLPYDQRARESVGADKFDEYITDHAYRAAQRHAAAEGLVAVEVHEVWRGTRAEAAEQMAREGKPVPGASALSSVVVDTMLASTVFVVHEAVAVPRDQAREVVLT</sequence>
<proteinExistence type="predicted"/>
<dbReference type="EMBL" id="KF713486">
    <property type="protein sequence ID" value="AHB79624.1"/>
    <property type="molecule type" value="Genomic_DNA"/>
</dbReference>
<dbReference type="GeneID" id="18479891"/>
<dbReference type="Proteomes" id="UP000018806">
    <property type="component" value="Segment"/>
</dbReference>
<dbReference type="KEGG" id="vg:18479891"/>
<gene>
    <name evidence="1" type="primary">94</name>
    <name evidence="1" type="ORF">PBI_VALIDUS_94</name>
</gene>
<protein>
    <submittedName>
        <fullName evidence="1">Uncharacterized protein</fullName>
    </submittedName>
</protein>
<accession>V5UP78</accession>
<evidence type="ECO:0000313" key="2">
    <source>
        <dbReference type="Proteomes" id="UP000018806"/>
    </source>
</evidence>
<organism evidence="1 2">
    <name type="scientific">Mycobacterium phage Validus</name>
    <dbReference type="NCBI Taxonomy" id="1414747"/>
    <lineage>
        <taxon>Viruses</taxon>
        <taxon>Duplodnaviria</taxon>
        <taxon>Heunggongvirae</taxon>
        <taxon>Uroviricota</taxon>
        <taxon>Caudoviricetes</taxon>
        <taxon>Weiservirinae</taxon>
        <taxon>Anayavirus</taxon>
        <taxon>Anayavirus validus</taxon>
    </lineage>
</organism>
<name>V5UP78_9CAUD</name>